<keyword evidence="4 7" id="KW-0862">Zinc</keyword>
<keyword evidence="3 7" id="KW-0863">Zinc-finger</keyword>
<accession>A0A1B6LDW3</accession>
<evidence type="ECO:0000259" key="10">
    <source>
        <dbReference type="PROSITE" id="PS50102"/>
    </source>
</evidence>
<dbReference type="InterPro" id="IPR000571">
    <property type="entry name" value="Znf_CCCH"/>
</dbReference>
<evidence type="ECO:0000313" key="12">
    <source>
        <dbReference type="EMBL" id="JAT21865.1"/>
    </source>
</evidence>
<name>A0A1B6LDW3_9HEMI</name>
<feature type="compositionally biased region" description="Basic residues" evidence="9">
    <location>
        <begin position="343"/>
        <end position="362"/>
    </location>
</feature>
<dbReference type="InterPro" id="IPR009145">
    <property type="entry name" value="U2AF_small"/>
</dbReference>
<dbReference type="InterPro" id="IPR000504">
    <property type="entry name" value="RRM_dom"/>
</dbReference>
<feature type="coiled-coil region" evidence="8">
    <location>
        <begin position="109"/>
        <end position="136"/>
    </location>
</feature>
<evidence type="ECO:0000256" key="5">
    <source>
        <dbReference type="ARBA" id="ARBA00022884"/>
    </source>
</evidence>
<dbReference type="GO" id="GO:0003723">
    <property type="term" value="F:RNA binding"/>
    <property type="evidence" value="ECO:0007669"/>
    <property type="project" value="UniProtKB-UniRule"/>
</dbReference>
<dbReference type="PROSITE" id="PS50102">
    <property type="entry name" value="RRM"/>
    <property type="match status" value="1"/>
</dbReference>
<sequence>MGKHAAWRKEAKKLRRKRIRSVLAAARDQKLLIEKEKRERSPTYKTWLEEQALLEEFNAAEEKRLAMERQKQWETQDEAALLRWREQQSRLAQAKAEKFKREIMIKEEWEREQRKLQEAEEVRKKMEDEKKRKQAELLTQIDAFIEGRAELPDEVNVSTQTQPGQPECPFFYKTGACRFRDLCSRNHTRPGISRTLLVPNFYDHFGLQTLNHDEYDTDVGLEYEESETYQHFKDFYKDVLPEFEQCGSIIQFKVCNNEEPHLRGNVYVEFQSRRNALKAYRVFQGRFYAGRRLNVEFTSIPSWKNAICGLFHRQKCPKGKTCNFLHVFRNPNNAFKIQDGHSSSRRQMSRSKSKSPSRRRSRSKEWNWSEGSGSDNETKRRRRSRSHSRSRVRSKYRDSSSDDNRRSRSTSRNKNRSKNRDSSRDRRKKRSRREKRRDDKYRSESRSPRRDRKRHKDDSDDSYKRSKKDKTDSNKNDKETNGKDDSNKKTKKLKDEDKKRSSRDINDSNKKHKKEKMYEIEKNDKKLKKSNKDDTNVESNEKKIRTEKNTDTQNKKSPTDL</sequence>
<dbReference type="SMART" id="SM00356">
    <property type="entry name" value="ZnF_C3H1"/>
    <property type="match status" value="2"/>
</dbReference>
<organism evidence="12">
    <name type="scientific">Graphocephala atropunctata</name>
    <dbReference type="NCBI Taxonomy" id="36148"/>
    <lineage>
        <taxon>Eukaryota</taxon>
        <taxon>Metazoa</taxon>
        <taxon>Ecdysozoa</taxon>
        <taxon>Arthropoda</taxon>
        <taxon>Hexapoda</taxon>
        <taxon>Insecta</taxon>
        <taxon>Pterygota</taxon>
        <taxon>Neoptera</taxon>
        <taxon>Paraneoptera</taxon>
        <taxon>Hemiptera</taxon>
        <taxon>Auchenorrhyncha</taxon>
        <taxon>Membracoidea</taxon>
        <taxon>Cicadellidae</taxon>
        <taxon>Cicadellinae</taxon>
        <taxon>Cicadellini</taxon>
        <taxon>Graphocephala</taxon>
    </lineage>
</organism>
<dbReference type="InterPro" id="IPR035979">
    <property type="entry name" value="RBD_domain_sf"/>
</dbReference>
<evidence type="ECO:0000256" key="1">
    <source>
        <dbReference type="ARBA" id="ARBA00022723"/>
    </source>
</evidence>
<evidence type="ECO:0000256" key="3">
    <source>
        <dbReference type="ARBA" id="ARBA00022771"/>
    </source>
</evidence>
<dbReference type="GO" id="GO:0000398">
    <property type="term" value="P:mRNA splicing, via spliceosome"/>
    <property type="evidence" value="ECO:0007669"/>
    <property type="project" value="InterPro"/>
</dbReference>
<evidence type="ECO:0000256" key="4">
    <source>
        <dbReference type="ARBA" id="ARBA00022833"/>
    </source>
</evidence>
<dbReference type="SMART" id="SM00361">
    <property type="entry name" value="RRM_1"/>
    <property type="match status" value="1"/>
</dbReference>
<feature type="compositionally biased region" description="Basic residues" evidence="9">
    <location>
        <begin position="425"/>
        <end position="435"/>
    </location>
</feature>
<feature type="domain" description="C3H1-type" evidence="11">
    <location>
        <begin position="162"/>
        <end position="190"/>
    </location>
</feature>
<dbReference type="PROSITE" id="PS50103">
    <property type="entry name" value="ZF_C3H1"/>
    <property type="match status" value="2"/>
</dbReference>
<keyword evidence="2" id="KW-0677">Repeat</keyword>
<dbReference type="InterPro" id="IPR003954">
    <property type="entry name" value="RRM_euk-type"/>
</dbReference>
<feature type="compositionally biased region" description="Basic and acidic residues" evidence="9">
    <location>
        <begin position="456"/>
        <end position="509"/>
    </location>
</feature>
<gene>
    <name evidence="12" type="ORF">g.15685</name>
</gene>
<feature type="region of interest" description="Disordered" evidence="9">
    <location>
        <begin position="335"/>
        <end position="561"/>
    </location>
</feature>
<dbReference type="InterPro" id="IPR012677">
    <property type="entry name" value="Nucleotide-bd_a/b_plait_sf"/>
</dbReference>
<dbReference type="AlphaFoldDB" id="A0A1B6LDW3"/>
<feature type="domain" description="RRM" evidence="10">
    <location>
        <begin position="194"/>
        <end position="300"/>
    </location>
</feature>
<dbReference type="PRINTS" id="PR01848">
    <property type="entry name" value="U2AUXFACTOR"/>
</dbReference>
<feature type="zinc finger region" description="C3H1-type" evidence="7">
    <location>
        <begin position="162"/>
        <end position="190"/>
    </location>
</feature>
<proteinExistence type="predicted"/>
<reference evidence="12" key="1">
    <citation type="submission" date="2015-11" db="EMBL/GenBank/DDBJ databases">
        <title>De novo transcriptome assembly of four potential Pierce s Disease insect vectors from Arizona vineyards.</title>
        <authorList>
            <person name="Tassone E.E."/>
        </authorList>
    </citation>
    <scope>NUCLEOTIDE SEQUENCE</scope>
</reference>
<dbReference type="Gene3D" id="3.30.70.330">
    <property type="match status" value="1"/>
</dbReference>
<dbReference type="CDD" id="cd12540">
    <property type="entry name" value="RRM_U2AFBPL"/>
    <property type="match status" value="1"/>
</dbReference>
<evidence type="ECO:0000256" key="6">
    <source>
        <dbReference type="PROSITE-ProRule" id="PRU00176"/>
    </source>
</evidence>
<dbReference type="Pfam" id="PF00076">
    <property type="entry name" value="RRM_1"/>
    <property type="match status" value="1"/>
</dbReference>
<protein>
    <submittedName>
        <fullName evidence="12">Uncharacterized protein</fullName>
    </submittedName>
</protein>
<keyword evidence="8" id="KW-0175">Coiled coil</keyword>
<evidence type="ECO:0000259" key="11">
    <source>
        <dbReference type="PROSITE" id="PS50103"/>
    </source>
</evidence>
<evidence type="ECO:0000256" key="7">
    <source>
        <dbReference type="PROSITE-ProRule" id="PRU00723"/>
    </source>
</evidence>
<keyword evidence="1 7" id="KW-0479">Metal-binding</keyword>
<evidence type="ECO:0000256" key="2">
    <source>
        <dbReference type="ARBA" id="ARBA00022737"/>
    </source>
</evidence>
<feature type="compositionally biased region" description="Basic and acidic residues" evidence="9">
    <location>
        <begin position="395"/>
        <end position="406"/>
    </location>
</feature>
<dbReference type="GO" id="GO:0089701">
    <property type="term" value="C:U2AF complex"/>
    <property type="evidence" value="ECO:0007669"/>
    <property type="project" value="InterPro"/>
</dbReference>
<evidence type="ECO:0000256" key="8">
    <source>
        <dbReference type="SAM" id="Coils"/>
    </source>
</evidence>
<keyword evidence="5 6" id="KW-0694">RNA-binding</keyword>
<feature type="zinc finger region" description="C3H1-type" evidence="7">
    <location>
        <begin position="302"/>
        <end position="329"/>
    </location>
</feature>
<feature type="compositionally biased region" description="Basic residues" evidence="9">
    <location>
        <begin position="379"/>
        <end position="394"/>
    </location>
</feature>
<feature type="compositionally biased region" description="Basic and acidic residues" evidence="9">
    <location>
        <begin position="516"/>
        <end position="561"/>
    </location>
</feature>
<dbReference type="EMBL" id="GEBQ01018112">
    <property type="protein sequence ID" value="JAT21865.1"/>
    <property type="molecule type" value="Transcribed_RNA"/>
</dbReference>
<feature type="compositionally biased region" description="Basic and acidic residues" evidence="9">
    <location>
        <begin position="436"/>
        <end position="448"/>
    </location>
</feature>
<feature type="domain" description="C3H1-type" evidence="11">
    <location>
        <begin position="302"/>
        <end position="329"/>
    </location>
</feature>
<feature type="compositionally biased region" description="Basic residues" evidence="9">
    <location>
        <begin position="407"/>
        <end position="417"/>
    </location>
</feature>
<evidence type="ECO:0000256" key="9">
    <source>
        <dbReference type="SAM" id="MobiDB-lite"/>
    </source>
</evidence>
<dbReference type="SUPFAM" id="SSF54928">
    <property type="entry name" value="RNA-binding domain, RBD"/>
    <property type="match status" value="1"/>
</dbReference>
<dbReference type="GO" id="GO:0008270">
    <property type="term" value="F:zinc ion binding"/>
    <property type="evidence" value="ECO:0007669"/>
    <property type="project" value="UniProtKB-KW"/>
</dbReference>
<dbReference type="Pfam" id="PF00642">
    <property type="entry name" value="zf-CCCH"/>
    <property type="match status" value="1"/>
</dbReference>
<dbReference type="PANTHER" id="PTHR12620">
    <property type="entry name" value="U2 SNRNP AUXILIARY FACTOR, SMALL SUBUNIT"/>
    <property type="match status" value="1"/>
</dbReference>